<dbReference type="EMBL" id="AVOT02067695">
    <property type="protein sequence ID" value="MBW0559150.1"/>
    <property type="molecule type" value="Genomic_DNA"/>
</dbReference>
<protein>
    <submittedName>
        <fullName evidence="1">Uncharacterized protein</fullName>
    </submittedName>
</protein>
<sequence>MHVLSPAIQWCQDQMVISTFHQVIKASHHPEDSSGLKDKCQSQVPMTQSSNHWLFSFTVCLQGITGSTFSRDIQEAVPKQFAKSQCSINPPWQPHSFNTVCINQDLYFIHTPWEF</sequence>
<proteinExistence type="predicted"/>
<keyword evidence="2" id="KW-1185">Reference proteome</keyword>
<reference evidence="1" key="1">
    <citation type="submission" date="2021-03" db="EMBL/GenBank/DDBJ databases">
        <title>Draft genome sequence of rust myrtle Austropuccinia psidii MF-1, a brazilian biotype.</title>
        <authorList>
            <person name="Quecine M.C."/>
            <person name="Pachon D.M.R."/>
            <person name="Bonatelli M.L."/>
            <person name="Correr F.H."/>
            <person name="Franceschini L.M."/>
            <person name="Leite T.F."/>
            <person name="Margarido G.R.A."/>
            <person name="Almeida C.A."/>
            <person name="Ferrarezi J.A."/>
            <person name="Labate C.A."/>
        </authorList>
    </citation>
    <scope>NUCLEOTIDE SEQUENCE</scope>
    <source>
        <strain evidence="1">MF-1</strain>
    </source>
</reference>
<evidence type="ECO:0000313" key="2">
    <source>
        <dbReference type="Proteomes" id="UP000765509"/>
    </source>
</evidence>
<gene>
    <name evidence="1" type="ORF">O181_098865</name>
</gene>
<dbReference type="Proteomes" id="UP000765509">
    <property type="component" value="Unassembled WGS sequence"/>
</dbReference>
<evidence type="ECO:0000313" key="1">
    <source>
        <dbReference type="EMBL" id="MBW0559150.1"/>
    </source>
</evidence>
<accession>A0A9Q3JCH5</accession>
<organism evidence="1 2">
    <name type="scientific">Austropuccinia psidii MF-1</name>
    <dbReference type="NCBI Taxonomy" id="1389203"/>
    <lineage>
        <taxon>Eukaryota</taxon>
        <taxon>Fungi</taxon>
        <taxon>Dikarya</taxon>
        <taxon>Basidiomycota</taxon>
        <taxon>Pucciniomycotina</taxon>
        <taxon>Pucciniomycetes</taxon>
        <taxon>Pucciniales</taxon>
        <taxon>Sphaerophragmiaceae</taxon>
        <taxon>Austropuccinia</taxon>
    </lineage>
</organism>
<dbReference type="AlphaFoldDB" id="A0A9Q3JCH5"/>
<comment type="caution">
    <text evidence="1">The sequence shown here is derived from an EMBL/GenBank/DDBJ whole genome shotgun (WGS) entry which is preliminary data.</text>
</comment>
<name>A0A9Q3JCH5_9BASI</name>